<gene>
    <name evidence="1" type="ORF">F3K02_18270</name>
</gene>
<dbReference type="RefSeq" id="WP_177137070.1">
    <property type="nucleotide sequence ID" value="NZ_VYGV01000016.1"/>
</dbReference>
<dbReference type="EMBL" id="VYGV01000016">
    <property type="protein sequence ID" value="NWF47181.1"/>
    <property type="molecule type" value="Genomic_DNA"/>
</dbReference>
<dbReference type="Proteomes" id="UP000545507">
    <property type="component" value="Unassembled WGS sequence"/>
</dbReference>
<proteinExistence type="predicted"/>
<keyword evidence="2" id="KW-1185">Reference proteome</keyword>
<evidence type="ECO:0000313" key="2">
    <source>
        <dbReference type="Proteomes" id="UP000545507"/>
    </source>
</evidence>
<accession>A0A7Y8GYF2</accession>
<sequence>MNANNPLTQEAGRKRFRDLAVLTVLTGTGMYRTCQDALARDTAVEASEPSDTLNVMRMACFAVLLQLPEITVLPNPINQGHAGTLVVPLGEGQILKLPASARRYIGVFHRSLCAKTISRTSKE</sequence>
<protein>
    <submittedName>
        <fullName evidence="1">Uncharacterized protein</fullName>
    </submittedName>
</protein>
<comment type="caution">
    <text evidence="1">The sequence shown here is derived from an EMBL/GenBank/DDBJ whole genome shotgun (WGS) entry which is preliminary data.</text>
</comment>
<dbReference type="AlphaFoldDB" id="A0A7Y8GYF2"/>
<reference evidence="1 2" key="1">
    <citation type="submission" date="2019-09" db="EMBL/GenBank/DDBJ databases">
        <title>Hydrogenophaga aromatica sp. nov., isolated from a para-xylene-degrading enrichment culture.</title>
        <authorList>
            <person name="Tancsics A."/>
            <person name="Banerjee S."/>
        </authorList>
    </citation>
    <scope>NUCLEOTIDE SEQUENCE [LARGE SCALE GENOMIC DNA]</scope>
    <source>
        <strain evidence="1 2">D2P1</strain>
    </source>
</reference>
<organism evidence="1 2">
    <name type="scientific">Hydrogenophaga aromaticivorans</name>
    <dbReference type="NCBI Taxonomy" id="2610898"/>
    <lineage>
        <taxon>Bacteria</taxon>
        <taxon>Pseudomonadati</taxon>
        <taxon>Pseudomonadota</taxon>
        <taxon>Betaproteobacteria</taxon>
        <taxon>Burkholderiales</taxon>
        <taxon>Comamonadaceae</taxon>
        <taxon>Hydrogenophaga</taxon>
    </lineage>
</organism>
<name>A0A7Y8GYF2_9BURK</name>
<evidence type="ECO:0000313" key="1">
    <source>
        <dbReference type="EMBL" id="NWF47181.1"/>
    </source>
</evidence>